<dbReference type="OMA" id="ESFVCIR"/>
<reference evidence="4" key="3">
    <citation type="submission" date="2020-12" db="UniProtKB">
        <authorList>
            <consortium name="EnsemblPlants"/>
        </authorList>
    </citation>
    <scope>IDENTIFICATION</scope>
</reference>
<dbReference type="GeneID" id="112293742"/>
<dbReference type="RefSeq" id="XP_024399301.1">
    <property type="nucleotide sequence ID" value="XM_024543533.2"/>
</dbReference>
<dbReference type="Gramene" id="Pp3c16_20720V3.1">
    <property type="protein sequence ID" value="Pp3c16_20720V3.1"/>
    <property type="gene ID" value="Pp3c16_20720"/>
</dbReference>
<dbReference type="EnsemblPlants" id="Pp3c16_20720V3.4">
    <property type="protein sequence ID" value="Pp3c16_20720V3.4"/>
    <property type="gene ID" value="Pp3c16_20720"/>
</dbReference>
<dbReference type="Pfam" id="PF13424">
    <property type="entry name" value="TPR_12"/>
    <property type="match status" value="2"/>
</dbReference>
<evidence type="ECO:0000256" key="1">
    <source>
        <dbReference type="PROSITE-ProRule" id="PRU00339"/>
    </source>
</evidence>
<proteinExistence type="predicted"/>
<dbReference type="Gene3D" id="1.25.40.10">
    <property type="entry name" value="Tetratricopeptide repeat domain"/>
    <property type="match status" value="2"/>
</dbReference>
<feature type="coiled-coil region" evidence="2">
    <location>
        <begin position="393"/>
        <end position="420"/>
    </location>
</feature>
<dbReference type="KEGG" id="ppp:112293742"/>
<evidence type="ECO:0000313" key="3">
    <source>
        <dbReference type="EMBL" id="PNR38172.1"/>
    </source>
</evidence>
<dbReference type="Proteomes" id="UP000006727">
    <property type="component" value="Chromosome 16"/>
</dbReference>
<protein>
    <recommendedName>
        <fullName evidence="6">Kinesin light chain</fullName>
    </recommendedName>
</protein>
<keyword evidence="1" id="KW-0802">TPR repeat</keyword>
<dbReference type="OrthoDB" id="1658288at2759"/>
<dbReference type="EMBL" id="ABEU02000016">
    <property type="protein sequence ID" value="PNR38172.1"/>
    <property type="molecule type" value="Genomic_DNA"/>
</dbReference>
<dbReference type="PANTHER" id="PTHR47689:SF2">
    <property type="entry name" value="TETRATRICOPEPTIDE REPEAT (TPR)-LIKE SUPERFAMILY PROTEIN"/>
    <property type="match status" value="1"/>
</dbReference>
<keyword evidence="2" id="KW-0175">Coiled coil</keyword>
<dbReference type="STRING" id="3218.A0A2K1J9G7"/>
<feature type="repeat" description="TPR" evidence="1">
    <location>
        <begin position="123"/>
        <end position="156"/>
    </location>
</feature>
<evidence type="ECO:0000313" key="4">
    <source>
        <dbReference type="EnsemblPlants" id="Pp3c16_20720V3.1"/>
    </source>
</evidence>
<reference evidence="3 5" key="2">
    <citation type="journal article" date="2018" name="Plant J.">
        <title>The Physcomitrella patens chromosome-scale assembly reveals moss genome structure and evolution.</title>
        <authorList>
            <person name="Lang D."/>
            <person name="Ullrich K.K."/>
            <person name="Murat F."/>
            <person name="Fuchs J."/>
            <person name="Jenkins J."/>
            <person name="Haas F.B."/>
            <person name="Piednoel M."/>
            <person name="Gundlach H."/>
            <person name="Van Bel M."/>
            <person name="Meyberg R."/>
            <person name="Vives C."/>
            <person name="Morata J."/>
            <person name="Symeonidi A."/>
            <person name="Hiss M."/>
            <person name="Muchero W."/>
            <person name="Kamisugi Y."/>
            <person name="Saleh O."/>
            <person name="Blanc G."/>
            <person name="Decker E.L."/>
            <person name="van Gessel N."/>
            <person name="Grimwood J."/>
            <person name="Hayes R.D."/>
            <person name="Graham S.W."/>
            <person name="Gunter L.E."/>
            <person name="McDaniel S.F."/>
            <person name="Hoernstein S.N.W."/>
            <person name="Larsson A."/>
            <person name="Li F.W."/>
            <person name="Perroud P.F."/>
            <person name="Phillips J."/>
            <person name="Ranjan P."/>
            <person name="Rokshar D.S."/>
            <person name="Rothfels C.J."/>
            <person name="Schneider L."/>
            <person name="Shu S."/>
            <person name="Stevenson D.W."/>
            <person name="Thummler F."/>
            <person name="Tillich M."/>
            <person name="Villarreal Aguilar J.C."/>
            <person name="Widiez T."/>
            <person name="Wong G.K."/>
            <person name="Wymore A."/>
            <person name="Zhang Y."/>
            <person name="Zimmer A.D."/>
            <person name="Quatrano R.S."/>
            <person name="Mayer K.F.X."/>
            <person name="Goodstein D."/>
            <person name="Casacuberta J.M."/>
            <person name="Vandepoele K."/>
            <person name="Reski R."/>
            <person name="Cuming A.C."/>
            <person name="Tuskan G.A."/>
            <person name="Maumus F."/>
            <person name="Salse J."/>
            <person name="Schmutz J."/>
            <person name="Rensing S.A."/>
        </authorList>
    </citation>
    <scope>NUCLEOTIDE SEQUENCE [LARGE SCALE GENOMIC DNA]</scope>
    <source>
        <strain evidence="4 5">cv. Gransden 2004</strain>
    </source>
</reference>
<evidence type="ECO:0008006" key="6">
    <source>
        <dbReference type="Google" id="ProtNLM"/>
    </source>
</evidence>
<dbReference type="PaxDb" id="3218-PP1S4_8V6.1"/>
<feature type="repeat" description="TPR" evidence="1">
    <location>
        <begin position="207"/>
        <end position="240"/>
    </location>
</feature>
<dbReference type="SMART" id="SM00028">
    <property type="entry name" value="TPR"/>
    <property type="match status" value="5"/>
</dbReference>
<dbReference type="InterPro" id="IPR011990">
    <property type="entry name" value="TPR-like_helical_dom_sf"/>
</dbReference>
<dbReference type="Pfam" id="PF13374">
    <property type="entry name" value="TPR_10"/>
    <property type="match status" value="1"/>
</dbReference>
<reference evidence="3 5" key="1">
    <citation type="journal article" date="2008" name="Science">
        <title>The Physcomitrella genome reveals evolutionary insights into the conquest of land by plants.</title>
        <authorList>
            <person name="Rensing S."/>
            <person name="Lang D."/>
            <person name="Zimmer A."/>
            <person name="Terry A."/>
            <person name="Salamov A."/>
            <person name="Shapiro H."/>
            <person name="Nishiyama T."/>
            <person name="Perroud P.-F."/>
            <person name="Lindquist E."/>
            <person name="Kamisugi Y."/>
            <person name="Tanahashi T."/>
            <person name="Sakakibara K."/>
            <person name="Fujita T."/>
            <person name="Oishi K."/>
            <person name="Shin-I T."/>
            <person name="Kuroki Y."/>
            <person name="Toyoda A."/>
            <person name="Suzuki Y."/>
            <person name="Hashimoto A."/>
            <person name="Yamaguchi K."/>
            <person name="Sugano A."/>
            <person name="Kohara Y."/>
            <person name="Fujiyama A."/>
            <person name="Anterola A."/>
            <person name="Aoki S."/>
            <person name="Ashton N."/>
            <person name="Barbazuk W.B."/>
            <person name="Barker E."/>
            <person name="Bennetzen J."/>
            <person name="Bezanilla M."/>
            <person name="Blankenship R."/>
            <person name="Cho S.H."/>
            <person name="Dutcher S."/>
            <person name="Estelle M."/>
            <person name="Fawcett J.A."/>
            <person name="Gundlach H."/>
            <person name="Hanada K."/>
            <person name="Heyl A."/>
            <person name="Hicks K.A."/>
            <person name="Hugh J."/>
            <person name="Lohr M."/>
            <person name="Mayer K."/>
            <person name="Melkozernov A."/>
            <person name="Murata T."/>
            <person name="Nelson D."/>
            <person name="Pils B."/>
            <person name="Prigge M."/>
            <person name="Reiss B."/>
            <person name="Renner T."/>
            <person name="Rombauts S."/>
            <person name="Rushton P."/>
            <person name="Sanderfoot A."/>
            <person name="Schween G."/>
            <person name="Shiu S.-H."/>
            <person name="Stueber K."/>
            <person name="Theodoulou F.L."/>
            <person name="Tu H."/>
            <person name="Van de Peer Y."/>
            <person name="Verrier P.J."/>
            <person name="Waters E."/>
            <person name="Wood A."/>
            <person name="Yang L."/>
            <person name="Cove D."/>
            <person name="Cuming A."/>
            <person name="Hasebe M."/>
            <person name="Lucas S."/>
            <person name="Mishler D.B."/>
            <person name="Reski R."/>
            <person name="Grigoriev I."/>
            <person name="Quatrano R.S."/>
            <person name="Boore J.L."/>
        </authorList>
    </citation>
    <scope>NUCLEOTIDE SEQUENCE [LARGE SCALE GENOMIC DNA]</scope>
    <source>
        <strain evidence="4 5">cv. Gransden 2004</strain>
    </source>
</reference>
<dbReference type="PROSITE" id="PS50005">
    <property type="entry name" value="TPR"/>
    <property type="match status" value="2"/>
</dbReference>
<gene>
    <name evidence="4" type="primary">LOC112293742</name>
    <name evidence="3" type="ORF">PHYPA_021283</name>
</gene>
<dbReference type="PANTHER" id="PTHR47689">
    <property type="entry name" value="TETRATRICOPEPTIDE REPEAT (TPR)-LIKE SUPERFAMILY PROTEIN"/>
    <property type="match status" value="1"/>
</dbReference>
<evidence type="ECO:0000256" key="2">
    <source>
        <dbReference type="SAM" id="Coils"/>
    </source>
</evidence>
<dbReference type="FunCoup" id="A0A2K1J9G7">
    <property type="interactions" value="486"/>
</dbReference>
<name>A0A2K1J9G7_PHYPA</name>
<accession>A0A2K1J9G7</accession>
<organism evidence="3">
    <name type="scientific">Physcomitrium patens</name>
    <name type="common">Spreading-leaved earth moss</name>
    <name type="synonym">Physcomitrella patens</name>
    <dbReference type="NCBI Taxonomy" id="3218"/>
    <lineage>
        <taxon>Eukaryota</taxon>
        <taxon>Viridiplantae</taxon>
        <taxon>Streptophyta</taxon>
        <taxon>Embryophyta</taxon>
        <taxon>Bryophyta</taxon>
        <taxon>Bryophytina</taxon>
        <taxon>Bryopsida</taxon>
        <taxon>Funariidae</taxon>
        <taxon>Funariales</taxon>
        <taxon>Funariaceae</taxon>
        <taxon>Physcomitrium</taxon>
    </lineage>
</organism>
<dbReference type="EnsemblPlants" id="Pp3c16_20720V3.1">
    <property type="protein sequence ID" value="Pp3c16_20720V3.1"/>
    <property type="gene ID" value="Pp3c16_20720"/>
</dbReference>
<dbReference type="InterPro" id="IPR019734">
    <property type="entry name" value="TPR_rpt"/>
</dbReference>
<sequence>MGTRALGRLANSSHWNRSLASALLGSRESSFRSGKSLSSSYPVLGTTAGIFTSTDVVTNQSSFGRIWVYLISGVLSWGGIHTSLAEELSARPSTADNMEQEVQLVEDSLQSSNQASNPHTARWRIYTDMGRDLFSQGRLDEAEKYFVRALEEAKKGFGDRDPHVASSCNNLAELYRMRKEYAKAEPLFLESVQRLEQALGPMHESVAFALHNLAGTYLQQHNYELARTCYERSLKIKERKLGPNHPEYANTMFHLAEVLRLQGNNVDAEHLIRDSLRILEEGGVGHSQQAVRRMSRLAEILVHSGKLQEAEILQRKILHILEMLQGPESLSTITAVDNLATTLQALRKLDEAEELFLRCLQVRQKALSSTHILVGSTLFKLAVVTTQQADEMVADKSRSVEEARMAYERAEDMLRQAIRIAEQRWEEALGGVAAADQAASAMLGTDVSLGPKALNTLIPPLLALVRSLNALGIVVMHLADLAGSPVAAKERTQEAERVLRHCLTLLDKPPGIAQDLVEVPELQREYVSCLHHLAALLVRTKDQGSSENNKSAEEQAARLLSRAEGIEASHAARIQANLSN</sequence>
<dbReference type="AlphaFoldDB" id="A0A2K1J9G7"/>
<evidence type="ECO:0000313" key="5">
    <source>
        <dbReference type="Proteomes" id="UP000006727"/>
    </source>
</evidence>
<dbReference type="SUPFAM" id="SSF48452">
    <property type="entry name" value="TPR-like"/>
    <property type="match status" value="2"/>
</dbReference>
<dbReference type="Gramene" id="Pp3c16_20720V3.4">
    <property type="protein sequence ID" value="Pp3c16_20720V3.4"/>
    <property type="gene ID" value="Pp3c16_20720"/>
</dbReference>
<keyword evidence="5" id="KW-1185">Reference proteome</keyword>